<dbReference type="RefSeq" id="WP_381345424.1">
    <property type="nucleotide sequence ID" value="NZ_JBHMCY010000017.1"/>
</dbReference>
<gene>
    <name evidence="2" type="primary">mmpA</name>
    <name evidence="2" type="ORF">ACFF45_11640</name>
</gene>
<keyword evidence="1" id="KW-1133">Transmembrane helix</keyword>
<feature type="transmembrane region" description="Helical" evidence="1">
    <location>
        <begin position="21"/>
        <end position="48"/>
    </location>
</feature>
<evidence type="ECO:0000313" key="3">
    <source>
        <dbReference type="Proteomes" id="UP001589709"/>
    </source>
</evidence>
<proteinExistence type="predicted"/>
<organism evidence="2 3">
    <name type="scientific">Streptomyces cinereospinus</name>
    <dbReference type="NCBI Taxonomy" id="285561"/>
    <lineage>
        <taxon>Bacteria</taxon>
        <taxon>Bacillati</taxon>
        <taxon>Actinomycetota</taxon>
        <taxon>Actinomycetes</taxon>
        <taxon>Kitasatosporales</taxon>
        <taxon>Streptomycetaceae</taxon>
        <taxon>Streptomyces</taxon>
    </lineage>
</organism>
<dbReference type="EMBL" id="JBHMCY010000017">
    <property type="protein sequence ID" value="MFB9463346.1"/>
    <property type="molecule type" value="Genomic_DNA"/>
</dbReference>
<evidence type="ECO:0000313" key="2">
    <source>
        <dbReference type="EMBL" id="MFB9463346.1"/>
    </source>
</evidence>
<dbReference type="Proteomes" id="UP001589709">
    <property type="component" value="Unassembled WGS sequence"/>
</dbReference>
<comment type="caution">
    <text evidence="2">The sequence shown here is derived from an EMBL/GenBank/DDBJ whole genome shotgun (WGS) entry which is preliminary data.</text>
</comment>
<reference evidence="2 3" key="1">
    <citation type="submission" date="2024-09" db="EMBL/GenBank/DDBJ databases">
        <authorList>
            <person name="Sun Q."/>
            <person name="Mori K."/>
        </authorList>
    </citation>
    <scope>NUCLEOTIDE SEQUENCE [LARGE SCALE GENOMIC DNA]</scope>
    <source>
        <strain evidence="2 3">JCM 6917</strain>
    </source>
</reference>
<sequence length="50" mass="5368">MTTHRARAPQHPARASRSGERVVTLALVLAVPAGLAWLAAMVYTLAVWSL</sequence>
<dbReference type="InterPro" id="IPR059130">
    <property type="entry name" value="MmpA_put"/>
</dbReference>
<keyword evidence="3" id="KW-1185">Reference proteome</keyword>
<keyword evidence="1" id="KW-0472">Membrane</keyword>
<evidence type="ECO:0000256" key="1">
    <source>
        <dbReference type="SAM" id="Phobius"/>
    </source>
</evidence>
<dbReference type="NCBIfam" id="NF046122">
    <property type="entry name" value="morpho_MmpA"/>
    <property type="match status" value="1"/>
</dbReference>
<name>A0ABV5MZ76_9ACTN</name>
<keyword evidence="1" id="KW-0812">Transmembrane</keyword>
<accession>A0ABV5MZ76</accession>
<protein>
    <submittedName>
        <fullName evidence="2">Morphogenic membrane protein MmpA</fullName>
    </submittedName>
</protein>